<dbReference type="Gene3D" id="2.40.160.180">
    <property type="entry name" value="Carbohydrate-selective porin OprB"/>
    <property type="match status" value="1"/>
</dbReference>
<dbReference type="InterPro" id="IPR007049">
    <property type="entry name" value="Carb-sel_porin_OprB"/>
</dbReference>
<protein>
    <submittedName>
        <fullName evidence="3">Porin</fullName>
    </submittedName>
</protein>
<gene>
    <name evidence="3" type="ORF">FHR20_003440</name>
</gene>
<comment type="caution">
    <text evidence="3">The sequence shown here is derived from an EMBL/GenBank/DDBJ whole genome shotgun (WGS) entry which is preliminary data.</text>
</comment>
<keyword evidence="4" id="KW-1185">Reference proteome</keyword>
<accession>A0A7X5V374</accession>
<dbReference type="GO" id="GO:0016020">
    <property type="term" value="C:membrane"/>
    <property type="evidence" value="ECO:0007669"/>
    <property type="project" value="InterPro"/>
</dbReference>
<keyword evidence="2" id="KW-0732">Signal</keyword>
<evidence type="ECO:0000256" key="2">
    <source>
        <dbReference type="RuleBase" id="RU363072"/>
    </source>
</evidence>
<proteinExistence type="inferred from homology"/>
<reference evidence="3 4" key="1">
    <citation type="submission" date="2020-03" db="EMBL/GenBank/DDBJ databases">
        <title>Genomic Encyclopedia of Type Strains, Phase IV (KMG-IV): sequencing the most valuable type-strain genomes for metagenomic binning, comparative biology and taxonomic classification.</title>
        <authorList>
            <person name="Goeker M."/>
        </authorList>
    </citation>
    <scope>NUCLEOTIDE SEQUENCE [LARGE SCALE GENOMIC DNA]</scope>
    <source>
        <strain evidence="3 4">DSM 4733</strain>
    </source>
</reference>
<dbReference type="InterPro" id="IPR052932">
    <property type="entry name" value="OprB_Porin"/>
</dbReference>
<organism evidence="3 4">
    <name type="scientific">Sphingomonas leidyi</name>
    <dbReference type="NCBI Taxonomy" id="68569"/>
    <lineage>
        <taxon>Bacteria</taxon>
        <taxon>Pseudomonadati</taxon>
        <taxon>Pseudomonadota</taxon>
        <taxon>Alphaproteobacteria</taxon>
        <taxon>Sphingomonadales</taxon>
        <taxon>Sphingomonadaceae</taxon>
        <taxon>Sphingomonas</taxon>
    </lineage>
</organism>
<dbReference type="EMBL" id="JAASQV010000003">
    <property type="protein sequence ID" value="NIJ66467.1"/>
    <property type="molecule type" value="Genomic_DNA"/>
</dbReference>
<evidence type="ECO:0000256" key="1">
    <source>
        <dbReference type="ARBA" id="ARBA00008769"/>
    </source>
</evidence>
<dbReference type="AlphaFoldDB" id="A0A7X5V374"/>
<sequence>MGRTTLGGGSTALALLFSTSALAQETGEPALDIGATYRVDLSGIAADGRRMRSFGLDDLNIEADGDLARLIGWKEARFHIGLLNNLGGRPNGVAGTLQGVDNIEVASPKLRLFEIWVEQKLGGATTLRAGLYNLNSEFYAGEASGLLLAPAFGVGSEIAATGPNGPSIFPTTALAIRVEQRFGGAGFARVAVLNATAGALGDDRGSALDFHHGALLIGEAGLEKDGDKLALGAWGYTRRQDDIADTDDTGNPIRRKARGAYVIAEKALGDQDGPFATSLFARAGISDGRTTPYKGGWQAGLRAAHVVPGRDGSQLSIGVNQAYLSTGYRDLLRAGGARTAAAENAIELTYSDRLASFLTLQPDLQFIWNRGGDEDAPRVTVIALRATLEF</sequence>
<dbReference type="Proteomes" id="UP000564677">
    <property type="component" value="Unassembled WGS sequence"/>
</dbReference>
<dbReference type="RefSeq" id="WP_243857490.1">
    <property type="nucleotide sequence ID" value="NZ_JAASQV010000003.1"/>
</dbReference>
<dbReference type="GO" id="GO:0015288">
    <property type="term" value="F:porin activity"/>
    <property type="evidence" value="ECO:0007669"/>
    <property type="project" value="InterPro"/>
</dbReference>
<name>A0A7X5V374_9SPHN</name>
<dbReference type="Pfam" id="PF04966">
    <property type="entry name" value="OprB"/>
    <property type="match status" value="1"/>
</dbReference>
<evidence type="ECO:0000313" key="3">
    <source>
        <dbReference type="EMBL" id="NIJ66467.1"/>
    </source>
</evidence>
<feature type="signal peptide" evidence="2">
    <location>
        <begin position="1"/>
        <end position="23"/>
    </location>
</feature>
<dbReference type="InterPro" id="IPR038673">
    <property type="entry name" value="OprB_sf"/>
</dbReference>
<dbReference type="GO" id="GO:0008643">
    <property type="term" value="P:carbohydrate transport"/>
    <property type="evidence" value="ECO:0007669"/>
    <property type="project" value="InterPro"/>
</dbReference>
<comment type="similarity">
    <text evidence="1 2">Belongs to the OprB family.</text>
</comment>
<dbReference type="PANTHER" id="PTHR37944">
    <property type="entry name" value="PORIN B"/>
    <property type="match status" value="1"/>
</dbReference>
<dbReference type="PANTHER" id="PTHR37944:SF1">
    <property type="entry name" value="PORIN B"/>
    <property type="match status" value="1"/>
</dbReference>
<evidence type="ECO:0000313" key="4">
    <source>
        <dbReference type="Proteomes" id="UP000564677"/>
    </source>
</evidence>
<feature type="chain" id="PRO_5031590059" evidence="2">
    <location>
        <begin position="24"/>
        <end position="390"/>
    </location>
</feature>